<reference evidence="3" key="2">
    <citation type="submission" date="2016-05" db="EMBL/GenBank/DDBJ databases">
        <title>Comparative analysis highlights variable genome content of wheat rusts and divergence of the mating loci.</title>
        <authorList>
            <person name="Cuomo C.A."/>
            <person name="Bakkeren G."/>
            <person name="Szabo L."/>
            <person name="Khalil H."/>
            <person name="Joly D."/>
            <person name="Goldberg J."/>
            <person name="Young S."/>
            <person name="Zeng Q."/>
            <person name="Fellers J."/>
        </authorList>
    </citation>
    <scope>NUCLEOTIDE SEQUENCE [LARGE SCALE GENOMIC DNA]</scope>
    <source>
        <strain evidence="3">1-1 BBBD Race 1</strain>
    </source>
</reference>
<dbReference type="STRING" id="630390.A0A180GEY2"/>
<dbReference type="SUPFAM" id="SSF53474">
    <property type="entry name" value="alpha/beta-Hydrolases"/>
    <property type="match status" value="1"/>
</dbReference>
<dbReference type="PANTHER" id="PTHR34846">
    <property type="entry name" value="4-CARBOXYMUCONOLACTONE DECARBOXYLASE FAMILY PROTEIN (AFU_ORTHOLOGUE AFUA_6G11590)"/>
    <property type="match status" value="1"/>
</dbReference>
<proteinExistence type="predicted"/>
<protein>
    <recommendedName>
        <fullName evidence="6">AB hydrolase-1 domain-containing protein</fullName>
    </recommendedName>
</protein>
<reference evidence="3" key="1">
    <citation type="submission" date="2009-11" db="EMBL/GenBank/DDBJ databases">
        <authorList>
            <consortium name="The Broad Institute Genome Sequencing Platform"/>
            <person name="Ward D."/>
            <person name="Feldgarden M."/>
            <person name="Earl A."/>
            <person name="Young S.K."/>
            <person name="Zeng Q."/>
            <person name="Koehrsen M."/>
            <person name="Alvarado L."/>
            <person name="Berlin A."/>
            <person name="Bochicchio J."/>
            <person name="Borenstein D."/>
            <person name="Chapman S.B."/>
            <person name="Chen Z."/>
            <person name="Engels R."/>
            <person name="Freedman E."/>
            <person name="Gellesch M."/>
            <person name="Goldberg J."/>
            <person name="Griggs A."/>
            <person name="Gujja S."/>
            <person name="Heilman E."/>
            <person name="Heiman D."/>
            <person name="Hepburn T."/>
            <person name="Howarth C."/>
            <person name="Jen D."/>
            <person name="Larson L."/>
            <person name="Lewis B."/>
            <person name="Mehta T."/>
            <person name="Park D."/>
            <person name="Pearson M."/>
            <person name="Roberts A."/>
            <person name="Saif S."/>
            <person name="Shea T."/>
            <person name="Shenoy N."/>
            <person name="Sisk P."/>
            <person name="Stolte C."/>
            <person name="Sykes S."/>
            <person name="Thomson T."/>
            <person name="Walk T."/>
            <person name="White J."/>
            <person name="Yandava C."/>
            <person name="Izard J."/>
            <person name="Baranova O.V."/>
            <person name="Blanton J.M."/>
            <person name="Tanner A.C."/>
            <person name="Dewhirst F.E."/>
            <person name="Haas B."/>
            <person name="Nusbaum C."/>
            <person name="Birren B."/>
        </authorList>
    </citation>
    <scope>NUCLEOTIDE SEQUENCE [LARGE SCALE GENOMIC DNA]</scope>
    <source>
        <strain evidence="3">1-1 BBBD Race 1</strain>
    </source>
</reference>
<dbReference type="InterPro" id="IPR003779">
    <property type="entry name" value="CMD-like"/>
</dbReference>
<dbReference type="InterPro" id="IPR029032">
    <property type="entry name" value="AhpD-like"/>
</dbReference>
<dbReference type="Pfam" id="PF00561">
    <property type="entry name" value="Abhydrolase_1"/>
    <property type="match status" value="1"/>
</dbReference>
<feature type="domain" description="Carboxymuconolactone decarboxylase-like" evidence="2">
    <location>
        <begin position="40"/>
        <end position="98"/>
    </location>
</feature>
<dbReference type="VEuPathDB" id="FungiDB:PTTG_06794"/>
<reference evidence="4 5" key="3">
    <citation type="journal article" date="2017" name="G3 (Bethesda)">
        <title>Comparative analysis highlights variable genome content of wheat rusts and divergence of the mating loci.</title>
        <authorList>
            <person name="Cuomo C.A."/>
            <person name="Bakkeren G."/>
            <person name="Khalil H.B."/>
            <person name="Panwar V."/>
            <person name="Joly D."/>
            <person name="Linning R."/>
            <person name="Sakthikumar S."/>
            <person name="Song X."/>
            <person name="Adiconis X."/>
            <person name="Fan L."/>
            <person name="Goldberg J.M."/>
            <person name="Levin J.Z."/>
            <person name="Young S."/>
            <person name="Zeng Q."/>
            <person name="Anikster Y."/>
            <person name="Bruce M."/>
            <person name="Wang M."/>
            <person name="Yin C."/>
            <person name="McCallum B."/>
            <person name="Szabo L.J."/>
            <person name="Hulbert S."/>
            <person name="Chen X."/>
            <person name="Fellers J.P."/>
        </authorList>
    </citation>
    <scope>NUCLEOTIDE SEQUENCE</scope>
    <source>
        <strain evidence="5">Isolate 1-1 / race 1 (BBBD)</strain>
        <strain evidence="4">isolate 1-1 / race 1 (BBBD)</strain>
    </source>
</reference>
<evidence type="ECO:0000259" key="1">
    <source>
        <dbReference type="Pfam" id="PF00561"/>
    </source>
</evidence>
<evidence type="ECO:0000313" key="3">
    <source>
        <dbReference type="EMBL" id="OAV91277.1"/>
    </source>
</evidence>
<reference evidence="4" key="4">
    <citation type="submission" date="2025-05" db="UniProtKB">
        <authorList>
            <consortium name="EnsemblFungi"/>
        </authorList>
    </citation>
    <scope>IDENTIFICATION</scope>
    <source>
        <strain evidence="4">isolate 1-1 / race 1 (BBBD)</strain>
    </source>
</reference>
<dbReference type="EnsemblFungi" id="PTTG_06794-t43_1">
    <property type="protein sequence ID" value="PTTG_06794-t43_1-p1"/>
    <property type="gene ID" value="PTTG_06794"/>
</dbReference>
<dbReference type="Proteomes" id="UP000005240">
    <property type="component" value="Unassembled WGS sequence"/>
</dbReference>
<organism evidence="3">
    <name type="scientific">Puccinia triticina (isolate 1-1 / race 1 (BBBD))</name>
    <name type="common">Brown leaf rust fungus</name>
    <dbReference type="NCBI Taxonomy" id="630390"/>
    <lineage>
        <taxon>Eukaryota</taxon>
        <taxon>Fungi</taxon>
        <taxon>Dikarya</taxon>
        <taxon>Basidiomycota</taxon>
        <taxon>Pucciniomycotina</taxon>
        <taxon>Pucciniomycetes</taxon>
        <taxon>Pucciniales</taxon>
        <taxon>Pucciniaceae</taxon>
        <taxon>Puccinia</taxon>
    </lineage>
</organism>
<accession>A0A180GEY2</accession>
<evidence type="ECO:0000259" key="2">
    <source>
        <dbReference type="Pfam" id="PF02627"/>
    </source>
</evidence>
<dbReference type="AlphaFoldDB" id="A0A180GEY2"/>
<gene>
    <name evidence="3" type="ORF">PTTG_06794</name>
</gene>
<evidence type="ECO:0000313" key="4">
    <source>
        <dbReference type="EnsemblFungi" id="PTTG_06794-t43_1-p1"/>
    </source>
</evidence>
<sequence>MPRLPLCSPKPGENEIADQIRQRRHPRDLIALDRILLHNPLVASGWNSLFGAIRTHSSLPDDFREILILRVAALNSAPYEWIQHEKVGRVAGLTTPQLLRIRDTLKPLTDTLDRSHVPLSDLYLAGLAFTDSMTKEIQVRDLTFEKLKNEFSRLGGNQPEQVNKMILDAVATVSGYNMVSRMLVGLEIGDDRDQSVDLPGLETRTEKLLMRDGTPLNVRYQHLDSRPTLMFCNSLLTNMRMWDWILPSLATKYNLVCFDQRGHGQSGIPRTDCTISQLADDVCEIVKQLGIQTPLHSLIGVSQGGATTLEMSTRHLKLFKHYVVCDTQPSSPSGARDAWESRIRLAEGSDDGLRKLSEATLSRWFPIESHMNQPNNPTSTCIRRMIEETSIGGFKSGAAALCDYRVDEDLIPCDEDQKVMLVAGERDGILPKVLEELAARLIKAGKPVKFVPVPGAGHLPMVDQPLKFLNILEAFLDS</sequence>
<name>A0A180GEY2_PUCT1</name>
<dbReference type="SUPFAM" id="SSF69118">
    <property type="entry name" value="AhpD-like"/>
    <property type="match status" value="1"/>
</dbReference>
<feature type="domain" description="AB hydrolase-1" evidence="1">
    <location>
        <begin position="227"/>
        <end position="463"/>
    </location>
</feature>
<evidence type="ECO:0008006" key="6">
    <source>
        <dbReference type="Google" id="ProtNLM"/>
    </source>
</evidence>
<dbReference type="GO" id="GO:0051920">
    <property type="term" value="F:peroxiredoxin activity"/>
    <property type="evidence" value="ECO:0007669"/>
    <property type="project" value="InterPro"/>
</dbReference>
<evidence type="ECO:0000313" key="5">
    <source>
        <dbReference type="Proteomes" id="UP000005240"/>
    </source>
</evidence>
<dbReference type="EMBL" id="ADAS02000083">
    <property type="protein sequence ID" value="OAV91277.1"/>
    <property type="molecule type" value="Genomic_DNA"/>
</dbReference>
<dbReference type="OrthoDB" id="9998495at2759"/>
<dbReference type="Gene3D" id="1.20.1290.10">
    <property type="entry name" value="AhpD-like"/>
    <property type="match status" value="1"/>
</dbReference>
<dbReference type="PANTHER" id="PTHR34846:SF11">
    <property type="entry name" value="4-CARBOXYMUCONOLACTONE DECARBOXYLASE FAMILY PROTEIN (AFU_ORTHOLOGUE AFUA_6G11590)"/>
    <property type="match status" value="1"/>
</dbReference>
<dbReference type="InterPro" id="IPR000073">
    <property type="entry name" value="AB_hydrolase_1"/>
</dbReference>
<keyword evidence="5" id="KW-1185">Reference proteome</keyword>
<dbReference type="Pfam" id="PF02627">
    <property type="entry name" value="CMD"/>
    <property type="match status" value="1"/>
</dbReference>
<dbReference type="InterPro" id="IPR029058">
    <property type="entry name" value="AB_hydrolase_fold"/>
</dbReference>
<dbReference type="Gene3D" id="3.40.50.1820">
    <property type="entry name" value="alpha/beta hydrolase"/>
    <property type="match status" value="1"/>
</dbReference>